<dbReference type="AlphaFoldDB" id="A0A7S9E062"/>
<feature type="region of interest" description="Disordered" evidence="5">
    <location>
        <begin position="676"/>
        <end position="700"/>
    </location>
</feature>
<dbReference type="InterPro" id="IPR000531">
    <property type="entry name" value="Beta-barrel_TonB"/>
</dbReference>
<reference evidence="8 9" key="1">
    <citation type="submission" date="2020-11" db="EMBL/GenBank/DDBJ databases">
        <title>Complete genome sequence for Salinimonas sp. strain G2-b.</title>
        <authorList>
            <person name="Park S.-J."/>
        </authorList>
    </citation>
    <scope>NUCLEOTIDE SEQUENCE [LARGE SCALE GENOMIC DNA]</scope>
    <source>
        <strain evidence="8 9">G2-b</strain>
    </source>
</reference>
<keyword evidence="4" id="KW-0798">TonB box</keyword>
<evidence type="ECO:0000256" key="4">
    <source>
        <dbReference type="RuleBase" id="RU003357"/>
    </source>
</evidence>
<comment type="subcellular location">
    <subcellularLocation>
        <location evidence="1 4">Cell outer membrane</location>
    </subcellularLocation>
</comment>
<protein>
    <submittedName>
        <fullName evidence="8">TonB-dependent receptor</fullName>
    </submittedName>
</protein>
<dbReference type="RefSeq" id="WP_195812222.1">
    <property type="nucleotide sequence ID" value="NZ_CP064795.1"/>
</dbReference>
<keyword evidence="2 4" id="KW-0472">Membrane</keyword>
<dbReference type="PANTHER" id="PTHR40980">
    <property type="entry name" value="PLUG DOMAIN-CONTAINING PROTEIN"/>
    <property type="match status" value="1"/>
</dbReference>
<evidence type="ECO:0000256" key="2">
    <source>
        <dbReference type="ARBA" id="ARBA00023136"/>
    </source>
</evidence>
<comment type="similarity">
    <text evidence="4">Belongs to the TonB-dependent receptor family.</text>
</comment>
<dbReference type="SUPFAM" id="SSF56935">
    <property type="entry name" value="Porins"/>
    <property type="match status" value="1"/>
</dbReference>
<gene>
    <name evidence="8" type="ORF">IT774_06125</name>
</gene>
<dbReference type="GO" id="GO:0009279">
    <property type="term" value="C:cell outer membrane"/>
    <property type="evidence" value="ECO:0007669"/>
    <property type="project" value="UniProtKB-SubCell"/>
</dbReference>
<evidence type="ECO:0000259" key="6">
    <source>
        <dbReference type="Pfam" id="PF00593"/>
    </source>
</evidence>
<organism evidence="8 9">
    <name type="scientific">Salinimonas marina</name>
    <dbReference type="NCBI Taxonomy" id="2785918"/>
    <lineage>
        <taxon>Bacteria</taxon>
        <taxon>Pseudomonadati</taxon>
        <taxon>Pseudomonadota</taxon>
        <taxon>Gammaproteobacteria</taxon>
        <taxon>Alteromonadales</taxon>
        <taxon>Alteromonadaceae</taxon>
        <taxon>Alteromonas/Salinimonas group</taxon>
        <taxon>Salinimonas</taxon>
    </lineage>
</organism>
<evidence type="ECO:0000256" key="3">
    <source>
        <dbReference type="ARBA" id="ARBA00023237"/>
    </source>
</evidence>
<dbReference type="InterPro" id="IPR012910">
    <property type="entry name" value="Plug_dom"/>
</dbReference>
<dbReference type="PANTHER" id="PTHR40980:SF3">
    <property type="entry name" value="TONB-DEPENDENT RECEPTOR-LIKE BETA-BARREL DOMAIN-CONTAINING PROTEIN"/>
    <property type="match status" value="1"/>
</dbReference>
<sequence>MIKGVVRLINPYGENTVTNHKHTFKLVPATKRTLLGIAVASALHSPISFAQEAQSGPADANADVEVIEVRGIVSSLKQAMTNKKEALAVSDGIAAEDLGKFPDLNVAESLQRITGVSIDRSGGEGQQVTVRGFGPQFNTVLVNGRQIATDSDGRAFNFDVLAADQITGANIFKSGVASMQSGGIGSTINITTARPFDYDGLQLVGTVKGVYESLSEETSPQASFLASNTFADDKLGLLLAVSHQERDVQINRIQTAGWRPGLTLSNRNDGVIADNVYFPRNWDQIVDQQERTRTNASLVAQYAPSDEVTITLDGFVSKFEVDSQVTDLASWFEPDRVGSATINPDTNTATQFTQEIDLHQGSGNPASDFVSSTRNIREVTNNGFGLNIDWQINEALVAKFDVSHSTAENDIAGDARFNVIGIINNYEFDGSGETPTVLHDGFNDGELPDVSLNRLHYNELGNPRASEDEITEYKADFTYLSDSIVFRKADFGILYSEREKYSYQLFASQCGFCGYNEAAPVDTLNIRPFTANNYFDGLIDTWYTYDGDAYLDYLASEGFPVVPTLQPNHYTVNEDVTALYAQFEFGYDIGDMPLTMNVGARYEETDVEVAAVQAFVSDIVPTSDLTLFANQFGPEQDITGSTSYSNLLPSVNVKLELKDDMILRFSRYDSITRPTMSQMSPATTFGEPRRQNLQASGGNPGLEPFQAENWDLSFEWYYSDVSVFSFAVFNKEVENFIVTLSGEETYSLSARSADNGYRCTDAACATDVSLDPQNPDTDVVASTEELNGESEVYTVSRPQNGETATVNGFEVALTHIWDNGFGITANATVVNSDAEVSGDTSQAFALEGLGDSQNLIVFYERDAFQARVAFNNREAFLFALDNTSVGGATAEPVTTETYGQWDMSASYDINENLSVFVEGINVTDEELRQVGRFADQVYSIEDNGSRYSVGLRGTF</sequence>
<name>A0A7S9E062_9ALTE</name>
<dbReference type="InterPro" id="IPR010104">
    <property type="entry name" value="TonB_rcpt_bac"/>
</dbReference>
<evidence type="ECO:0000256" key="5">
    <source>
        <dbReference type="SAM" id="MobiDB-lite"/>
    </source>
</evidence>
<keyword evidence="8" id="KW-0675">Receptor</keyword>
<dbReference type="Pfam" id="PF07715">
    <property type="entry name" value="Plug"/>
    <property type="match status" value="1"/>
</dbReference>
<dbReference type="Pfam" id="PF00593">
    <property type="entry name" value="TonB_dep_Rec_b-barrel"/>
    <property type="match status" value="1"/>
</dbReference>
<accession>A0A7S9E062</accession>
<keyword evidence="9" id="KW-1185">Reference proteome</keyword>
<keyword evidence="3" id="KW-0998">Cell outer membrane</keyword>
<evidence type="ECO:0000256" key="1">
    <source>
        <dbReference type="ARBA" id="ARBA00004442"/>
    </source>
</evidence>
<dbReference type="EMBL" id="CP064795">
    <property type="protein sequence ID" value="QPG07151.1"/>
    <property type="molecule type" value="Genomic_DNA"/>
</dbReference>
<evidence type="ECO:0000259" key="7">
    <source>
        <dbReference type="Pfam" id="PF07715"/>
    </source>
</evidence>
<feature type="domain" description="TonB-dependent receptor plug" evidence="7">
    <location>
        <begin position="86"/>
        <end position="182"/>
    </location>
</feature>
<dbReference type="NCBIfam" id="TIGR01782">
    <property type="entry name" value="TonB-Xanth-Caul"/>
    <property type="match status" value="1"/>
</dbReference>
<dbReference type="Proteomes" id="UP000595095">
    <property type="component" value="Chromosome"/>
</dbReference>
<dbReference type="InterPro" id="IPR036942">
    <property type="entry name" value="Beta-barrel_TonB_sf"/>
</dbReference>
<dbReference type="InterPro" id="IPR037066">
    <property type="entry name" value="Plug_dom_sf"/>
</dbReference>
<feature type="domain" description="TonB-dependent receptor-like beta-barrel" evidence="6">
    <location>
        <begin position="440"/>
        <end position="922"/>
    </location>
</feature>
<proteinExistence type="inferred from homology"/>
<evidence type="ECO:0000313" key="8">
    <source>
        <dbReference type="EMBL" id="QPG07151.1"/>
    </source>
</evidence>
<dbReference type="KEGG" id="smaa:IT774_06125"/>
<dbReference type="Gene3D" id="2.40.170.20">
    <property type="entry name" value="TonB-dependent receptor, beta-barrel domain"/>
    <property type="match status" value="1"/>
</dbReference>
<evidence type="ECO:0000313" key="9">
    <source>
        <dbReference type="Proteomes" id="UP000595095"/>
    </source>
</evidence>
<dbReference type="Gene3D" id="2.170.130.10">
    <property type="entry name" value="TonB-dependent receptor, plug domain"/>
    <property type="match status" value="1"/>
</dbReference>